<keyword evidence="4" id="KW-1185">Reference proteome</keyword>
<dbReference type="AlphaFoldDB" id="A0A9W7A8N5"/>
<evidence type="ECO:0000256" key="2">
    <source>
        <dbReference type="SAM" id="Phobius"/>
    </source>
</evidence>
<dbReference type="OrthoDB" id="52901at2759"/>
<sequence>MSDQENQAAQAEERDNDGCKGEYHAHRSFGSIGMKKSFMTYNCRSWWIGLFSAYSVGICAFAFLCISSLFALMSVNACFSILSVNSLFSILSVNSMFSLGCVSRSFTICW</sequence>
<evidence type="ECO:0000313" key="3">
    <source>
        <dbReference type="EMBL" id="GMH65460.1"/>
    </source>
</evidence>
<reference evidence="4" key="1">
    <citation type="journal article" date="2023" name="Commun. Biol.">
        <title>Genome analysis of Parmales, the sister group of diatoms, reveals the evolutionary specialization of diatoms from phago-mixotrophs to photoautotrophs.</title>
        <authorList>
            <person name="Ban H."/>
            <person name="Sato S."/>
            <person name="Yoshikawa S."/>
            <person name="Yamada K."/>
            <person name="Nakamura Y."/>
            <person name="Ichinomiya M."/>
            <person name="Sato N."/>
            <person name="Blanc-Mathieu R."/>
            <person name="Endo H."/>
            <person name="Kuwata A."/>
            <person name="Ogata H."/>
        </authorList>
    </citation>
    <scope>NUCLEOTIDE SEQUENCE [LARGE SCALE GENOMIC DNA]</scope>
    <source>
        <strain evidence="4">NIES 3701</strain>
    </source>
</reference>
<accession>A0A9W7A8N5</accession>
<gene>
    <name evidence="3" type="ORF">TrST_g10141</name>
</gene>
<keyword evidence="2" id="KW-1133">Transmembrane helix</keyword>
<evidence type="ECO:0000313" key="4">
    <source>
        <dbReference type="Proteomes" id="UP001165085"/>
    </source>
</evidence>
<keyword evidence="2" id="KW-0812">Transmembrane</keyword>
<feature type="region of interest" description="Disordered" evidence="1">
    <location>
        <begin position="1"/>
        <end position="22"/>
    </location>
</feature>
<dbReference type="Proteomes" id="UP001165085">
    <property type="component" value="Unassembled WGS sequence"/>
</dbReference>
<feature type="transmembrane region" description="Helical" evidence="2">
    <location>
        <begin position="46"/>
        <end position="73"/>
    </location>
</feature>
<dbReference type="EMBL" id="BRXY01000101">
    <property type="protein sequence ID" value="GMH65460.1"/>
    <property type="molecule type" value="Genomic_DNA"/>
</dbReference>
<comment type="caution">
    <text evidence="3">The sequence shown here is derived from an EMBL/GenBank/DDBJ whole genome shotgun (WGS) entry which is preliminary data.</text>
</comment>
<proteinExistence type="predicted"/>
<organism evidence="3 4">
    <name type="scientific">Triparma strigata</name>
    <dbReference type="NCBI Taxonomy" id="1606541"/>
    <lineage>
        <taxon>Eukaryota</taxon>
        <taxon>Sar</taxon>
        <taxon>Stramenopiles</taxon>
        <taxon>Ochrophyta</taxon>
        <taxon>Bolidophyceae</taxon>
        <taxon>Parmales</taxon>
        <taxon>Triparmaceae</taxon>
        <taxon>Triparma</taxon>
    </lineage>
</organism>
<feature type="transmembrane region" description="Helical" evidence="2">
    <location>
        <begin position="79"/>
        <end position="102"/>
    </location>
</feature>
<feature type="compositionally biased region" description="Basic and acidic residues" evidence="1">
    <location>
        <begin position="11"/>
        <end position="22"/>
    </location>
</feature>
<evidence type="ECO:0000256" key="1">
    <source>
        <dbReference type="SAM" id="MobiDB-lite"/>
    </source>
</evidence>
<name>A0A9W7A8N5_9STRA</name>
<protein>
    <submittedName>
        <fullName evidence="3">Uncharacterized protein</fullName>
    </submittedName>
</protein>
<keyword evidence="2" id="KW-0472">Membrane</keyword>